<organism evidence="8 9">
    <name type="scientific">Discostella pseudostelligera</name>
    <dbReference type="NCBI Taxonomy" id="259834"/>
    <lineage>
        <taxon>Eukaryota</taxon>
        <taxon>Sar</taxon>
        <taxon>Stramenopiles</taxon>
        <taxon>Ochrophyta</taxon>
        <taxon>Bacillariophyta</taxon>
        <taxon>Coscinodiscophyceae</taxon>
        <taxon>Thalassiosirophycidae</taxon>
        <taxon>Stephanodiscales</taxon>
        <taxon>Stephanodiscaceae</taxon>
        <taxon>Discostella</taxon>
    </lineage>
</organism>
<evidence type="ECO:0000259" key="6">
    <source>
        <dbReference type="Pfam" id="PF06244"/>
    </source>
</evidence>
<evidence type="ECO:0000313" key="8">
    <source>
        <dbReference type="EMBL" id="KAL3758982.1"/>
    </source>
</evidence>
<evidence type="ECO:0000256" key="5">
    <source>
        <dbReference type="SAM" id="Phobius"/>
    </source>
</evidence>
<keyword evidence="9" id="KW-1185">Reference proteome</keyword>
<evidence type="ECO:0000256" key="2">
    <source>
        <dbReference type="ARBA" id="ARBA00023054"/>
    </source>
</evidence>
<dbReference type="InterPro" id="IPR054413">
    <property type="entry name" value="LSO1/2"/>
</dbReference>
<sequence>MARGGGPNQKAVAAAEKKAANTAVKDAAKARAAEATLAAEWAQGSNARGQSKAESAAAKADELARKKREKAELLAAEEQANGSGGKVVKSSKLSAASKNKKKNDLALLEDALVGDAEKKLKEKKRLERLKKEREAAAAMEHERKAKEELAKRDPLLANTDAMIGNMIDEEGMEGGDAVGRAANVASMADIQASGVAAAISAMSLGGGGEEDKHPEKRMKAAYKAYEEKMMPEMKQQYPGLKRQQYLDKIFSSWKKSPENPMNQHKTQHLLSQTTNDADSRITKFIKRDKPLLAAIAALVILMNIPMLGNILYPFKIFSTWIHEMSHGFAAILMGGGVKKLLIYPDTSGLAYTYTDGSSFKQGFVASAGYTGTAVLGMILLLFRRTHRGPTIGTIGLGVMILLSCAIYVRNMFGLVFLPIMAVVFIVCAWKLKAVHVGYLYSFLAATCSFNAVDNISELFGGVGYVNGEEAEGDASAVAQKWGGIGVMWASLWLVFALVCSAIGLLFAFDGLTYKKQQRKQKGTITTSENELTKGQLTEVPVNKC</sequence>
<name>A0ABD3M5Q8_9STRA</name>
<feature type="transmembrane region" description="Helical" evidence="5">
    <location>
        <begin position="389"/>
        <end position="408"/>
    </location>
</feature>
<dbReference type="Pfam" id="PF13398">
    <property type="entry name" value="Peptidase_M50B"/>
    <property type="match status" value="1"/>
</dbReference>
<dbReference type="AlphaFoldDB" id="A0ABD3M5Q8"/>
<dbReference type="InterPro" id="IPR010422">
    <property type="entry name" value="Ccdc124/Oxs1"/>
</dbReference>
<feature type="coiled-coil region" evidence="3">
    <location>
        <begin position="116"/>
        <end position="149"/>
    </location>
</feature>
<dbReference type="EMBL" id="JALLBG020000215">
    <property type="protein sequence ID" value="KAL3758982.1"/>
    <property type="molecule type" value="Genomic_DNA"/>
</dbReference>
<feature type="transmembrane region" description="Helical" evidence="5">
    <location>
        <begin position="414"/>
        <end position="431"/>
    </location>
</feature>
<feature type="region of interest" description="Disordered" evidence="4">
    <location>
        <begin position="41"/>
        <end position="64"/>
    </location>
</feature>
<dbReference type="PANTHER" id="PTHR21680">
    <property type="entry name" value="COILED-COIL DOMAIN-CONTAINING PROTEIN 124"/>
    <property type="match status" value="1"/>
</dbReference>
<evidence type="ECO:0000256" key="4">
    <source>
        <dbReference type="SAM" id="MobiDB-lite"/>
    </source>
</evidence>
<feature type="transmembrane region" description="Helical" evidence="5">
    <location>
        <begin position="363"/>
        <end position="382"/>
    </location>
</feature>
<protein>
    <recommendedName>
        <fullName evidence="10">Peptidase M50B-like-domain-containing protein</fullName>
    </recommendedName>
</protein>
<evidence type="ECO:0008006" key="10">
    <source>
        <dbReference type="Google" id="ProtNLM"/>
    </source>
</evidence>
<accession>A0ABD3M5Q8</accession>
<gene>
    <name evidence="8" type="ORF">ACHAWU_003053</name>
</gene>
<evidence type="ECO:0000256" key="1">
    <source>
        <dbReference type="ARBA" id="ARBA00008296"/>
    </source>
</evidence>
<feature type="domain" description="Coiled-coil" evidence="6">
    <location>
        <begin position="188"/>
        <end position="263"/>
    </location>
</feature>
<keyword evidence="5" id="KW-0472">Membrane</keyword>
<dbReference type="Pfam" id="PF22048">
    <property type="entry name" value="LSO1_2-like"/>
    <property type="match status" value="1"/>
</dbReference>
<reference evidence="8 9" key="1">
    <citation type="submission" date="2024-10" db="EMBL/GenBank/DDBJ databases">
        <title>Updated reference genomes for cyclostephanoid diatoms.</title>
        <authorList>
            <person name="Roberts W.R."/>
            <person name="Alverson A.J."/>
        </authorList>
    </citation>
    <scope>NUCLEOTIDE SEQUENCE [LARGE SCALE GENOMIC DNA]</scope>
    <source>
        <strain evidence="8 9">AJA232-27</strain>
    </source>
</reference>
<comment type="similarity">
    <text evidence="1">Belongs to the CCDC124 family.</text>
</comment>
<feature type="compositionally biased region" description="Low complexity" evidence="4">
    <location>
        <begin position="76"/>
        <end position="97"/>
    </location>
</feature>
<feature type="transmembrane region" description="Helical" evidence="5">
    <location>
        <begin position="291"/>
        <end position="312"/>
    </location>
</feature>
<dbReference type="InterPro" id="IPR049500">
    <property type="entry name" value="Peptidase_M50B-like"/>
</dbReference>
<proteinExistence type="inferred from homology"/>
<evidence type="ECO:0000256" key="3">
    <source>
        <dbReference type="SAM" id="Coils"/>
    </source>
</evidence>
<evidence type="ECO:0000259" key="7">
    <source>
        <dbReference type="Pfam" id="PF22048"/>
    </source>
</evidence>
<feature type="region of interest" description="Disordered" evidence="4">
    <location>
        <begin position="76"/>
        <end position="101"/>
    </location>
</feature>
<feature type="domain" description="LSO1/LSO2" evidence="7">
    <location>
        <begin position="9"/>
        <end position="78"/>
    </location>
</feature>
<keyword evidence="5" id="KW-1133">Transmembrane helix</keyword>
<evidence type="ECO:0000313" key="9">
    <source>
        <dbReference type="Proteomes" id="UP001530293"/>
    </source>
</evidence>
<feature type="transmembrane region" description="Helical" evidence="5">
    <location>
        <begin position="438"/>
        <end position="465"/>
    </location>
</feature>
<dbReference type="InterPro" id="IPR054414">
    <property type="entry name" value="Ccdc124/Oxs1_C"/>
</dbReference>
<keyword evidence="2 3" id="KW-0175">Coiled coil</keyword>
<comment type="caution">
    <text evidence="8">The sequence shown here is derived from an EMBL/GenBank/DDBJ whole genome shotgun (WGS) entry which is preliminary data.</text>
</comment>
<feature type="transmembrane region" description="Helical" evidence="5">
    <location>
        <begin position="485"/>
        <end position="508"/>
    </location>
</feature>
<dbReference type="PANTHER" id="PTHR21680:SF0">
    <property type="entry name" value="COILED-COIL DOMAIN-CONTAINING PROTEIN 124"/>
    <property type="match status" value="1"/>
</dbReference>
<dbReference type="Proteomes" id="UP001530293">
    <property type="component" value="Unassembled WGS sequence"/>
</dbReference>
<keyword evidence="5" id="KW-0812">Transmembrane</keyword>
<dbReference type="Pfam" id="PF06244">
    <property type="entry name" value="Ccdc124"/>
    <property type="match status" value="1"/>
</dbReference>